<dbReference type="OrthoDB" id="6658153at2"/>
<feature type="signal peptide" evidence="1">
    <location>
        <begin position="1"/>
        <end position="21"/>
    </location>
</feature>
<dbReference type="InterPro" id="IPR008962">
    <property type="entry name" value="PapD-like_sf"/>
</dbReference>
<name>A0A396RPA2_9SPHN</name>
<dbReference type="EMBL" id="QWLV01000003">
    <property type="protein sequence ID" value="RHW17636.1"/>
    <property type="molecule type" value="Genomic_DNA"/>
</dbReference>
<dbReference type="InterPro" id="IPR013783">
    <property type="entry name" value="Ig-like_fold"/>
</dbReference>
<protein>
    <submittedName>
        <fullName evidence="2">Molecular chaperone</fullName>
    </submittedName>
</protein>
<comment type="caution">
    <text evidence="2">The sequence shown here is derived from an EMBL/GenBank/DDBJ whole genome shotgun (WGS) entry which is preliminary data.</text>
</comment>
<evidence type="ECO:0000256" key="1">
    <source>
        <dbReference type="SAM" id="SignalP"/>
    </source>
</evidence>
<dbReference type="SUPFAM" id="SSF49354">
    <property type="entry name" value="PapD-like"/>
    <property type="match status" value="1"/>
</dbReference>
<organism evidence="2 3">
    <name type="scientific">Sphingomonas gilva</name>
    <dbReference type="NCBI Taxonomy" id="2305907"/>
    <lineage>
        <taxon>Bacteria</taxon>
        <taxon>Pseudomonadati</taxon>
        <taxon>Pseudomonadota</taxon>
        <taxon>Alphaproteobacteria</taxon>
        <taxon>Sphingomonadales</taxon>
        <taxon>Sphingomonadaceae</taxon>
        <taxon>Sphingomonas</taxon>
    </lineage>
</organism>
<feature type="chain" id="PRO_5017249618" evidence="1">
    <location>
        <begin position="22"/>
        <end position="269"/>
    </location>
</feature>
<proteinExistence type="predicted"/>
<evidence type="ECO:0000313" key="3">
    <source>
        <dbReference type="Proteomes" id="UP000266693"/>
    </source>
</evidence>
<reference evidence="2 3" key="1">
    <citation type="submission" date="2018-08" db="EMBL/GenBank/DDBJ databases">
        <title>The multiple taxonomic identification of Sphingomonas gilva.</title>
        <authorList>
            <person name="Zhu D."/>
            <person name="Zheng S."/>
        </authorList>
    </citation>
    <scope>NUCLEOTIDE SEQUENCE [LARGE SCALE GENOMIC DNA]</scope>
    <source>
        <strain evidence="2 3">ZDH117</strain>
    </source>
</reference>
<dbReference type="Gene3D" id="2.60.40.10">
    <property type="entry name" value="Immunoglobulins"/>
    <property type="match status" value="1"/>
</dbReference>
<dbReference type="Proteomes" id="UP000266693">
    <property type="component" value="Unassembled WGS sequence"/>
</dbReference>
<sequence>MARFVRAAMLASAAAAAPVLAQGDLLVAPTRVVLDGERGTEVILNNIGNETAVYRVSLEVRRMTADGKLDEIAEAEASEAEKAALAMISYAPRRVELAPNQPQAIRIGVRAPEGLPDGEYRVHMLFRAIPDAKAPSAGDAPATGVSIALTPIYGVTIPVIVRQGSLRATASIAGAQLVDTPEGRGFSLDLTREGMRSTYGEIRVLKPGEAKPALQARGIAVYPEVARRNLTLPIPEEVAAKLAGPATVQYLEDGEEGGRVIAEAKVVLR</sequence>
<keyword evidence="1" id="KW-0732">Signal</keyword>
<evidence type="ECO:0000313" key="2">
    <source>
        <dbReference type="EMBL" id="RHW17636.1"/>
    </source>
</evidence>
<keyword evidence="3" id="KW-1185">Reference proteome</keyword>
<gene>
    <name evidence="2" type="ORF">D1610_09330</name>
</gene>
<accession>A0A396RPA2</accession>
<dbReference type="AlphaFoldDB" id="A0A396RPA2"/>